<dbReference type="GO" id="GO:0005886">
    <property type="term" value="C:plasma membrane"/>
    <property type="evidence" value="ECO:0007669"/>
    <property type="project" value="UniProtKB-SubCell"/>
</dbReference>
<dbReference type="GeneTree" id="ENSGT00940000161239"/>
<dbReference type="Bgee" id="ENSOCUG00000025543">
    <property type="expression patterns" value="Expressed in adult mammalian kidney and 8 other cell types or tissues"/>
</dbReference>
<dbReference type="GeneID" id="100359247"/>
<evidence type="ECO:0000256" key="2">
    <source>
        <dbReference type="ARBA" id="ARBA00004236"/>
    </source>
</evidence>
<dbReference type="FunCoup" id="G1U8B0">
    <property type="interactions" value="11"/>
</dbReference>
<comment type="subcellular location">
    <subcellularLocation>
        <location evidence="2">Cell membrane</location>
    </subcellularLocation>
    <subcellularLocation>
        <location evidence="1">Membrane</location>
        <topology evidence="1">Multi-pass membrane protein</topology>
    </subcellularLocation>
</comment>
<feature type="transmembrane region" description="Helical" evidence="7">
    <location>
        <begin position="407"/>
        <end position="426"/>
    </location>
</feature>
<dbReference type="PROSITE" id="PS50850">
    <property type="entry name" value="MFS"/>
    <property type="match status" value="1"/>
</dbReference>
<keyword evidence="5 7" id="KW-1133">Transmembrane helix</keyword>
<evidence type="ECO:0000313" key="10">
    <source>
        <dbReference type="Proteomes" id="UP000001811"/>
    </source>
</evidence>
<evidence type="ECO:0000256" key="3">
    <source>
        <dbReference type="ARBA" id="ARBA00022475"/>
    </source>
</evidence>
<dbReference type="GO" id="GO:0015711">
    <property type="term" value="P:organic anion transport"/>
    <property type="evidence" value="ECO:0007669"/>
    <property type="project" value="UniProtKB-ARBA"/>
</dbReference>
<evidence type="ECO:0000256" key="1">
    <source>
        <dbReference type="ARBA" id="ARBA00004141"/>
    </source>
</evidence>
<dbReference type="eggNOG" id="KOG0255">
    <property type="taxonomic scope" value="Eukaryota"/>
</dbReference>
<dbReference type="FunFam" id="1.20.1250.20:FF:000023">
    <property type="entry name" value="Solute carrier family 22 member 6"/>
    <property type="match status" value="1"/>
</dbReference>
<evidence type="ECO:0000256" key="5">
    <source>
        <dbReference type="ARBA" id="ARBA00022989"/>
    </source>
</evidence>
<dbReference type="Proteomes" id="UP000001811">
    <property type="component" value="Unplaced"/>
</dbReference>
<evidence type="ECO:0000256" key="6">
    <source>
        <dbReference type="ARBA" id="ARBA00023136"/>
    </source>
</evidence>
<dbReference type="Ensembl" id="ENSOCUT00000023996.2">
    <property type="protein sequence ID" value="ENSOCUP00000025675.2"/>
    <property type="gene ID" value="ENSOCUG00000025543.2"/>
</dbReference>
<dbReference type="CDD" id="cd17374">
    <property type="entry name" value="MFS_OAT"/>
    <property type="match status" value="1"/>
</dbReference>
<keyword evidence="3" id="KW-1003">Cell membrane</keyword>
<dbReference type="HOGENOM" id="CLU_001265_33_3_1"/>
<dbReference type="PaxDb" id="9986-ENSOCUP00000025675"/>
<dbReference type="RefSeq" id="XP_002721084.1">
    <property type="nucleotide sequence ID" value="XM_002721038.5"/>
</dbReference>
<gene>
    <name evidence="9" type="primary">LOC100359247</name>
</gene>
<reference evidence="9" key="2">
    <citation type="submission" date="2025-08" db="UniProtKB">
        <authorList>
            <consortium name="Ensembl"/>
        </authorList>
    </citation>
    <scope>IDENTIFICATION</scope>
    <source>
        <strain evidence="9">Thorbecke</strain>
    </source>
</reference>
<dbReference type="InterPro" id="IPR020846">
    <property type="entry name" value="MFS_dom"/>
</dbReference>
<feature type="transmembrane region" description="Helical" evidence="7">
    <location>
        <begin position="378"/>
        <end position="400"/>
    </location>
</feature>
<dbReference type="PANTHER" id="PTHR24064">
    <property type="entry name" value="SOLUTE CARRIER FAMILY 22 MEMBER"/>
    <property type="match status" value="1"/>
</dbReference>
<feature type="transmembrane region" description="Helical" evidence="7">
    <location>
        <begin position="466"/>
        <end position="492"/>
    </location>
</feature>
<evidence type="ECO:0000313" key="9">
    <source>
        <dbReference type="Ensembl" id="ENSOCUP00000025675.2"/>
    </source>
</evidence>
<dbReference type="InterPro" id="IPR036259">
    <property type="entry name" value="MFS_trans_sf"/>
</dbReference>
<dbReference type="GO" id="GO:0022857">
    <property type="term" value="F:transmembrane transporter activity"/>
    <property type="evidence" value="ECO:0007669"/>
    <property type="project" value="InterPro"/>
</dbReference>
<name>G1U8B0_RABIT</name>
<feature type="transmembrane region" description="Helical" evidence="7">
    <location>
        <begin position="350"/>
        <end position="372"/>
    </location>
</feature>
<feature type="transmembrane region" description="Helical" evidence="7">
    <location>
        <begin position="432"/>
        <end position="454"/>
    </location>
</feature>
<accession>G1U8B0</accession>
<feature type="transmembrane region" description="Helical" evidence="7">
    <location>
        <begin position="261"/>
        <end position="280"/>
    </location>
</feature>
<feature type="domain" description="Major facilitator superfamily (MFS) profile" evidence="8">
    <location>
        <begin position="66"/>
        <end position="520"/>
    </location>
</feature>
<keyword evidence="10" id="KW-1185">Reference proteome</keyword>
<sequence>MAFQDLLDQVGSWGRFQILQMIFLMICNVAVYPHILLENFTAAVPDHRCWVPLLDNHTTSDNDTGLLNKDALLRVFIPLDANLRPEKCRRFTRPQWQLLYLNGTSPSTNEPDTEPCVDGWVYDRSSFVSTTVMQWDLVCDSQSLNSVSKFLFMAGMVVGSIVFGHLTDRYGRRLILIWCLLQIAIADTCAAFAPTFFVYCILRFLSGMSTAAILANNSMLIIEWTVPQFQATGMTLAVSAASIGQILLGGLAFAVRNWCTLQLVMSVPIFLLFIISRWVLESARWLIINNKPQEGLKELRKAASRNGVKNSEDILTMEVLNSAMQEELETAQKKPSARDLFRSPNLRKRIWLMSFVRFATFMHLFGLSLHLQHLGSNVFLFQVLFGAVTLPANYVALLALNHMGRRISQLLLMFLVGLCILALIFVPQETQTVRVVVATLGGGLSFASLTSSLAHGNELIPTIIRATVAGIAGIAGSLGSSLAPLLMILTVYYAPSPWIIYGGFSILAGLVVLLLPETRNQPLPDSIQDVEDEKNVSRKTKQEEAFIKVTKL</sequence>
<dbReference type="AlphaFoldDB" id="G1U8B0"/>
<dbReference type="Gene3D" id="1.20.1250.20">
    <property type="entry name" value="MFS general substrate transporter like domains"/>
    <property type="match status" value="1"/>
</dbReference>
<reference evidence="9" key="3">
    <citation type="submission" date="2025-09" db="UniProtKB">
        <authorList>
            <consortium name="Ensembl"/>
        </authorList>
    </citation>
    <scope>IDENTIFICATION</scope>
    <source>
        <strain evidence="9">Thorbecke</strain>
    </source>
</reference>
<dbReference type="InParanoid" id="G1U8B0"/>
<dbReference type="Pfam" id="PF07690">
    <property type="entry name" value="MFS_1"/>
    <property type="match status" value="1"/>
</dbReference>
<evidence type="ECO:0000259" key="8">
    <source>
        <dbReference type="PROSITE" id="PS50850"/>
    </source>
</evidence>
<protein>
    <recommendedName>
        <fullName evidence="8">Major facilitator superfamily (MFS) profile domain-containing protein</fullName>
    </recommendedName>
</protein>
<dbReference type="SUPFAM" id="SSF103473">
    <property type="entry name" value="MFS general substrate transporter"/>
    <property type="match status" value="1"/>
</dbReference>
<proteinExistence type="predicted"/>
<feature type="transmembrane region" description="Helical" evidence="7">
    <location>
        <begin position="150"/>
        <end position="167"/>
    </location>
</feature>
<organism evidence="9 10">
    <name type="scientific">Oryctolagus cuniculus</name>
    <name type="common">Rabbit</name>
    <dbReference type="NCBI Taxonomy" id="9986"/>
    <lineage>
        <taxon>Eukaryota</taxon>
        <taxon>Metazoa</taxon>
        <taxon>Chordata</taxon>
        <taxon>Craniata</taxon>
        <taxon>Vertebrata</taxon>
        <taxon>Euteleostomi</taxon>
        <taxon>Mammalia</taxon>
        <taxon>Eutheria</taxon>
        <taxon>Euarchontoglires</taxon>
        <taxon>Glires</taxon>
        <taxon>Lagomorpha</taxon>
        <taxon>Leporidae</taxon>
        <taxon>Oryctolagus</taxon>
    </lineage>
</organism>
<dbReference type="InterPro" id="IPR011701">
    <property type="entry name" value="MFS"/>
</dbReference>
<keyword evidence="6 7" id="KW-0472">Membrane</keyword>
<dbReference type="OrthoDB" id="2544694at2759"/>
<feature type="transmembrane region" description="Helical" evidence="7">
    <location>
        <begin position="174"/>
        <end position="198"/>
    </location>
</feature>
<feature type="transmembrane region" description="Helical" evidence="7">
    <location>
        <begin position="234"/>
        <end position="255"/>
    </location>
</feature>
<evidence type="ECO:0000256" key="4">
    <source>
        <dbReference type="ARBA" id="ARBA00022692"/>
    </source>
</evidence>
<keyword evidence="4 7" id="KW-0812">Transmembrane</keyword>
<dbReference type="STRING" id="9986.ENSOCUP00000025675"/>
<reference evidence="9 10" key="1">
    <citation type="journal article" date="2011" name="Nature">
        <title>A high-resolution map of human evolutionary constraint using 29 mammals.</title>
        <authorList>
            <person name="Lindblad-Toh K."/>
            <person name="Garber M."/>
            <person name="Zuk O."/>
            <person name="Lin M.F."/>
            <person name="Parker B.J."/>
            <person name="Washietl S."/>
            <person name="Kheradpour P."/>
            <person name="Ernst J."/>
            <person name="Jordan G."/>
            <person name="Mauceli E."/>
            <person name="Ward L.D."/>
            <person name="Lowe C.B."/>
            <person name="Holloway A.K."/>
            <person name="Clamp M."/>
            <person name="Gnerre S."/>
            <person name="Alfoldi J."/>
            <person name="Beal K."/>
            <person name="Chang J."/>
            <person name="Clawson H."/>
            <person name="Cuff J."/>
            <person name="Di Palma F."/>
            <person name="Fitzgerald S."/>
            <person name="Flicek P."/>
            <person name="Guttman M."/>
            <person name="Hubisz M.J."/>
            <person name="Jaffe D.B."/>
            <person name="Jungreis I."/>
            <person name="Kent W.J."/>
            <person name="Kostka D."/>
            <person name="Lara M."/>
            <person name="Martins A.L."/>
            <person name="Massingham T."/>
            <person name="Moltke I."/>
            <person name="Raney B.J."/>
            <person name="Rasmussen M.D."/>
            <person name="Robinson J."/>
            <person name="Stark A."/>
            <person name="Vilella A.J."/>
            <person name="Wen J."/>
            <person name="Xie X."/>
            <person name="Zody M.C."/>
            <person name="Baldwin J."/>
            <person name="Bloom T."/>
            <person name="Chin C.W."/>
            <person name="Heiman D."/>
            <person name="Nicol R."/>
            <person name="Nusbaum C."/>
            <person name="Young S."/>
            <person name="Wilkinson J."/>
            <person name="Worley K.C."/>
            <person name="Kovar C.L."/>
            <person name="Muzny D.M."/>
            <person name="Gibbs R.A."/>
            <person name="Cree A."/>
            <person name="Dihn H.H."/>
            <person name="Fowler G."/>
            <person name="Jhangiani S."/>
            <person name="Joshi V."/>
            <person name="Lee S."/>
            <person name="Lewis L.R."/>
            <person name="Nazareth L.V."/>
            <person name="Okwuonu G."/>
            <person name="Santibanez J."/>
            <person name="Warren W.C."/>
            <person name="Mardis E.R."/>
            <person name="Weinstock G.M."/>
            <person name="Wilson R.K."/>
            <person name="Delehaunty K."/>
            <person name="Dooling D."/>
            <person name="Fronik C."/>
            <person name="Fulton L."/>
            <person name="Fulton B."/>
            <person name="Graves T."/>
            <person name="Minx P."/>
            <person name="Sodergren E."/>
            <person name="Birney E."/>
            <person name="Margulies E.H."/>
            <person name="Herrero J."/>
            <person name="Green E.D."/>
            <person name="Haussler D."/>
            <person name="Siepel A."/>
            <person name="Goldman N."/>
            <person name="Pollard K.S."/>
            <person name="Pedersen J.S."/>
            <person name="Lander E.S."/>
            <person name="Kellis M."/>
        </authorList>
    </citation>
    <scope>NUCLEOTIDE SEQUENCE [LARGE SCALE GENOMIC DNA]</scope>
    <source>
        <strain evidence="10">Thorbecke</strain>
    </source>
</reference>
<evidence type="ECO:0000256" key="7">
    <source>
        <dbReference type="SAM" id="Phobius"/>
    </source>
</evidence>
<feature type="transmembrane region" description="Helical" evidence="7">
    <location>
        <begin position="498"/>
        <end position="515"/>
    </location>
</feature>
<feature type="transmembrane region" description="Helical" evidence="7">
    <location>
        <begin position="204"/>
        <end position="222"/>
    </location>
</feature>
<dbReference type="KEGG" id="ocu:100359247"/>